<name>A0A383W778_TETOB</name>
<sequence>MVVSVPGLGTFNLQDVLQQGEGGDDMVYVAAAAAAAAAVGSAAAPAAQEVAPLILGDSVMEQEMPPATADVLAQLHLSLQQQQHEGQALQGGAYPASAAAAASLTDSWIASTL</sequence>
<gene>
    <name evidence="1" type="ORF">BQ4739_LOCUS12984</name>
</gene>
<accession>A0A383W778</accession>
<protein>
    <submittedName>
        <fullName evidence="1">Uncharacterized protein</fullName>
    </submittedName>
</protein>
<dbReference type="Proteomes" id="UP000256970">
    <property type="component" value="Unassembled WGS sequence"/>
</dbReference>
<dbReference type="EMBL" id="FNXT01001168">
    <property type="protein sequence ID" value="SZX72844.1"/>
    <property type="molecule type" value="Genomic_DNA"/>
</dbReference>
<reference evidence="1 2" key="1">
    <citation type="submission" date="2016-10" db="EMBL/GenBank/DDBJ databases">
        <authorList>
            <person name="Cai Z."/>
        </authorList>
    </citation>
    <scope>NUCLEOTIDE SEQUENCE [LARGE SCALE GENOMIC DNA]</scope>
</reference>
<keyword evidence="2" id="KW-1185">Reference proteome</keyword>
<organism evidence="1 2">
    <name type="scientific">Tetradesmus obliquus</name>
    <name type="common">Green alga</name>
    <name type="synonym">Acutodesmus obliquus</name>
    <dbReference type="NCBI Taxonomy" id="3088"/>
    <lineage>
        <taxon>Eukaryota</taxon>
        <taxon>Viridiplantae</taxon>
        <taxon>Chlorophyta</taxon>
        <taxon>core chlorophytes</taxon>
        <taxon>Chlorophyceae</taxon>
        <taxon>CS clade</taxon>
        <taxon>Sphaeropleales</taxon>
        <taxon>Scenedesmaceae</taxon>
        <taxon>Tetradesmus</taxon>
    </lineage>
</organism>
<evidence type="ECO:0000313" key="1">
    <source>
        <dbReference type="EMBL" id="SZX72844.1"/>
    </source>
</evidence>
<evidence type="ECO:0000313" key="2">
    <source>
        <dbReference type="Proteomes" id="UP000256970"/>
    </source>
</evidence>
<dbReference type="AlphaFoldDB" id="A0A383W778"/>
<proteinExistence type="predicted"/>